<dbReference type="Gene3D" id="3.40.50.450">
    <property type="match status" value="1"/>
</dbReference>
<dbReference type="Proteomes" id="UP000253250">
    <property type="component" value="Unassembled WGS sequence"/>
</dbReference>
<dbReference type="GO" id="GO:0016740">
    <property type="term" value="F:transferase activity"/>
    <property type="evidence" value="ECO:0007669"/>
    <property type="project" value="UniProtKB-KW"/>
</dbReference>
<dbReference type="GO" id="GO:0009159">
    <property type="term" value="P:deoxyribonucleoside monophosphate catabolic process"/>
    <property type="evidence" value="ECO:0007669"/>
    <property type="project" value="TreeGrafter"/>
</dbReference>
<dbReference type="PANTHER" id="PTHR15364">
    <property type="entry name" value="2'-DEOXYNUCLEOSIDE 5'-PHOSPHATE N-HYDROLASE 1"/>
    <property type="match status" value="1"/>
</dbReference>
<gene>
    <name evidence="1" type="ORF">C4900_07755</name>
</gene>
<dbReference type="PANTHER" id="PTHR15364:SF0">
    <property type="entry name" value="2'-DEOXYNUCLEOSIDE 5'-PHOSPHATE N-HYDROLASE 1"/>
    <property type="match status" value="1"/>
</dbReference>
<organism evidence="1 2">
    <name type="scientific">Acidiferrobacter thiooxydans</name>
    <dbReference type="NCBI Taxonomy" id="163359"/>
    <lineage>
        <taxon>Bacteria</taxon>
        <taxon>Pseudomonadati</taxon>
        <taxon>Pseudomonadota</taxon>
        <taxon>Gammaproteobacteria</taxon>
        <taxon>Acidiferrobacterales</taxon>
        <taxon>Acidiferrobacteraceae</taxon>
        <taxon>Acidiferrobacter</taxon>
    </lineage>
</organism>
<proteinExistence type="predicted"/>
<sequence length="174" mass="19340">MSRPNIQVYVAGPDVFAPHWDTFRQEITQYAVERGITPIFPKSEPDDGPADIYRCNTRLIRQADAVIANLQCFRGSEPDSGTVFEVGFATALGRPVWGFNATGLYHEKVAEHYGLSPDRAFPITCKAGYAVESFGQDLNLMLAIPLRLRATWQEALDEINSAESFQSAKPNSQE</sequence>
<keyword evidence="2" id="KW-1185">Reference proteome</keyword>
<dbReference type="OrthoDB" id="9795789at2"/>
<evidence type="ECO:0000313" key="2">
    <source>
        <dbReference type="Proteomes" id="UP000253250"/>
    </source>
</evidence>
<accession>A0A1C2FWS9</accession>
<name>A0A1C2FWS9_9GAMM</name>
<evidence type="ECO:0000313" key="1">
    <source>
        <dbReference type="EMBL" id="RCN55806.1"/>
    </source>
</evidence>
<dbReference type="SUPFAM" id="SSF52309">
    <property type="entry name" value="N-(deoxy)ribosyltransferase-like"/>
    <property type="match status" value="1"/>
</dbReference>
<dbReference type="InterPro" id="IPR051239">
    <property type="entry name" value="2'-dNMP_N-hydrolase"/>
</dbReference>
<keyword evidence="1" id="KW-0808">Transferase</keyword>
<dbReference type="AlphaFoldDB" id="A0A1C2FWS9"/>
<comment type="caution">
    <text evidence="1">The sequence shown here is derived from an EMBL/GenBank/DDBJ whole genome shotgun (WGS) entry which is preliminary data.</text>
</comment>
<dbReference type="RefSeq" id="WP_065972355.1">
    <property type="nucleotide sequence ID" value="NZ_CP080624.1"/>
</dbReference>
<dbReference type="GO" id="GO:0070694">
    <property type="term" value="F:5-hydroxymethyl-dUMP N-hydrolase activity"/>
    <property type="evidence" value="ECO:0007669"/>
    <property type="project" value="TreeGrafter"/>
</dbReference>
<reference evidence="1 2" key="1">
    <citation type="submission" date="2018-02" db="EMBL/GenBank/DDBJ databases">
        <title>Insights into the biology of acidophilic members of the Acidiferrobacteraceae family derived from comparative genomic analyses.</title>
        <authorList>
            <person name="Issotta F."/>
            <person name="Thyssen C."/>
            <person name="Mena C."/>
            <person name="Moya A."/>
            <person name="Bellenberg S."/>
            <person name="Sproer C."/>
            <person name="Covarrubias P.C."/>
            <person name="Sand W."/>
            <person name="Quatrini R."/>
            <person name="Vera M."/>
        </authorList>
    </citation>
    <scope>NUCLEOTIDE SEQUENCE [LARGE SCALE GENOMIC DNA]</scope>
    <source>
        <strain evidence="2">m-1</strain>
    </source>
</reference>
<dbReference type="Pfam" id="PF05014">
    <property type="entry name" value="Nuc_deoxyrib_tr"/>
    <property type="match status" value="1"/>
</dbReference>
<dbReference type="InterPro" id="IPR007710">
    <property type="entry name" value="Nucleoside_deoxyribTrfase"/>
</dbReference>
<dbReference type="STRING" id="163359.A9R16_05765"/>
<dbReference type="EMBL" id="PSYR01000002">
    <property type="protein sequence ID" value="RCN55806.1"/>
    <property type="molecule type" value="Genomic_DNA"/>
</dbReference>
<protein>
    <submittedName>
        <fullName evidence="1">Nucleoside 2-deoxyribosyltransferase</fullName>
    </submittedName>
</protein>